<dbReference type="Gene3D" id="2.120.10.30">
    <property type="entry name" value="TolB, C-terminal domain"/>
    <property type="match status" value="3"/>
</dbReference>
<dbReference type="KEGG" id="rdp:RD2015_3142"/>
<dbReference type="Gene3D" id="2.30.40.10">
    <property type="entry name" value="Urease, subunit C, domain 1"/>
    <property type="match status" value="1"/>
</dbReference>
<proteinExistence type="inferred from homology"/>
<dbReference type="Gene3D" id="3.30.110.90">
    <property type="entry name" value="Amidohydrolase"/>
    <property type="match status" value="1"/>
</dbReference>
<reference evidence="2 3" key="1">
    <citation type="submission" date="2015-12" db="EMBL/GenBank/DDBJ databases">
        <title>Complete genome of Roseateles depolymerans KCTC 42856.</title>
        <authorList>
            <person name="Kim K.M."/>
        </authorList>
    </citation>
    <scope>NUCLEOTIDE SEQUENCE [LARGE SCALE GENOMIC DNA]</scope>
    <source>
        <strain evidence="2 3">KCTC 42856</strain>
    </source>
</reference>
<accession>A0A0U3MX51</accession>
<keyword evidence="2" id="KW-0378">Hydrolase</keyword>
<dbReference type="EMBL" id="CP013729">
    <property type="protein sequence ID" value="ALV07603.1"/>
    <property type="molecule type" value="Genomic_DNA"/>
</dbReference>
<comment type="similarity">
    <text evidence="1">Belongs to the TolB family.</text>
</comment>
<dbReference type="SUPFAM" id="SSF82171">
    <property type="entry name" value="DPP6 N-terminal domain-like"/>
    <property type="match status" value="1"/>
</dbReference>
<dbReference type="Proteomes" id="UP000060699">
    <property type="component" value="Chromosome"/>
</dbReference>
<name>A0A0U3MX51_9BURK</name>
<dbReference type="InterPro" id="IPR011042">
    <property type="entry name" value="6-blade_b-propeller_TolB-like"/>
</dbReference>
<dbReference type="SUPFAM" id="SSF51338">
    <property type="entry name" value="Composite domain of metallo-dependent hydrolases"/>
    <property type="match status" value="1"/>
</dbReference>
<dbReference type="PANTHER" id="PTHR36842:SF1">
    <property type="entry name" value="PROTEIN TOLB"/>
    <property type="match status" value="1"/>
</dbReference>
<sequence length="1160" mass="127150">MVEKTSMAFPPLLGILRSILSLLDRGGPPPRLTMNRPMLARLFRLTPASAGVITLCAAALAATAAQSAAAAGDAAAPASGASAPAAAASAATPAKWNVNAPPGQPGKAQLDVHTGTWMSVDVSPDGKQVVFDLLGDLYLMPIGGGEAKALTHSMAWEMQPRFSPDGKQIAFVSDAGGGDNIWVMNVDGSNARAITTEDYRLLNNPVWHPSGKYLLARKHFTGTRSLGSGEIWMYSLDGGKGQQLNEKPNWQKDLGEPAISPDGKFFYYSQDSTPGRSFEYNKDSNGEIFRIYRQNLSDGTNEAFVTGPGGAIRPTPSPDGRYLAFIRRLRTDAGSQTTLFLKDLKTGREVPAWTGLERDLQEAWSVHGVYPGIAWTPDSKQVVAWAQGKLWRIDPFQSTAAEIPFHVKDEREIRPAVRFAQEVAPDRFESRMLRWVRVSPDGKRVVYSAAGYLYQNELRDGQPVGEARRLTQQTDRFEYFPSFSRDGRELVYVSWNDGEQARVRRLDLASGRETVITPEPGKYLYPVFSPDGKTIAYRKARGGYLTSPWNGMEPGIYVASADGKGQPRRVTKDGETPQFGGDSNTLYVTRVQQTSEVDSLHQLVRIKLDEREETVVAKSEFAASFTVSPDGQYLGFNERFHTYVTPLAPSGKPLTVGPKADAMPVTKLDVNAGDDLQWSSDSRSLHYALGNELFTVALADASRTGFKPPEHGRKLGLTLTADKPQGRYAIVGARVVTMKASQPDQVIEDGVVLIENDRIKAIGPRSEVSIPAGTQTLQAAGKTVIPGLIDVHWHGTMAETEIIPQQSWVNYASLAFGLTTLHDPSNRTSDIFTQAEMQRTGRVVGPRIFSTGTVLYGAKADFSAVINSLDDARTHLNRLKSAGAFSVKSYNQPRREQRQQVLEAARQTQMMVVPEGGSLYQMNMSMVVDGHTGVEHALPVPKVYEDVKQLWPQTQVGYTPTLNVAYGGLDGEHYWYARTDVWRHPILSKFVPKSVLEPRSVRRETAPEEDFNVIQVAKTATELQRAGVAVNIGAHGQREGLGAHWELWMLGMGGMTPLEALKSATLNPARYLGLDKDIGSLEPGKLADLVILDGDVLKDIRQSDRISKVMLGGRLYDIPTMNEVWPRQKARKPFFFDGRDAAAPVDAEAAGVQHGHGHED</sequence>
<dbReference type="SUPFAM" id="SSF51556">
    <property type="entry name" value="Metallo-dependent hydrolases"/>
    <property type="match status" value="1"/>
</dbReference>
<dbReference type="InterPro" id="IPR006680">
    <property type="entry name" value="Amidohydro-rel"/>
</dbReference>
<dbReference type="PANTHER" id="PTHR36842">
    <property type="entry name" value="PROTEIN TOLB HOMOLOG"/>
    <property type="match status" value="1"/>
</dbReference>
<dbReference type="Pfam" id="PF01979">
    <property type="entry name" value="Amidohydro_1"/>
    <property type="match status" value="1"/>
</dbReference>
<dbReference type="GO" id="GO:0016810">
    <property type="term" value="F:hydrolase activity, acting on carbon-nitrogen (but not peptide) bonds"/>
    <property type="evidence" value="ECO:0007669"/>
    <property type="project" value="InterPro"/>
</dbReference>
<dbReference type="InterPro" id="IPR032466">
    <property type="entry name" value="Metal_Hydrolase"/>
</dbReference>
<dbReference type="AlphaFoldDB" id="A0A0U3MX51"/>
<dbReference type="Pfam" id="PF07676">
    <property type="entry name" value="PD40"/>
    <property type="match status" value="2"/>
</dbReference>
<dbReference type="Gene3D" id="3.40.50.10910">
    <property type="entry name" value="Amidohydrolase"/>
    <property type="match status" value="1"/>
</dbReference>
<evidence type="ECO:0000256" key="1">
    <source>
        <dbReference type="ARBA" id="ARBA00009820"/>
    </source>
</evidence>
<dbReference type="InterPro" id="IPR011059">
    <property type="entry name" value="Metal-dep_hydrolase_composite"/>
</dbReference>
<evidence type="ECO:0000313" key="2">
    <source>
        <dbReference type="EMBL" id="ALV07603.1"/>
    </source>
</evidence>
<keyword evidence="3" id="KW-1185">Reference proteome</keyword>
<dbReference type="STRING" id="76731.RD2015_3142"/>
<evidence type="ECO:0000313" key="3">
    <source>
        <dbReference type="Proteomes" id="UP000060699"/>
    </source>
</evidence>
<protein>
    <submittedName>
        <fullName evidence="2">Amidohydrolase</fullName>
    </submittedName>
</protein>
<dbReference type="PATRIC" id="fig|76731.3.peg.3220"/>
<dbReference type="Pfam" id="PF26549">
    <property type="entry name" value="Tricorn_N"/>
    <property type="match status" value="1"/>
</dbReference>
<dbReference type="SUPFAM" id="SSF63825">
    <property type="entry name" value="YWTD domain"/>
    <property type="match status" value="1"/>
</dbReference>
<organism evidence="2 3">
    <name type="scientific">Roseateles depolymerans</name>
    <dbReference type="NCBI Taxonomy" id="76731"/>
    <lineage>
        <taxon>Bacteria</taxon>
        <taxon>Pseudomonadati</taxon>
        <taxon>Pseudomonadota</taxon>
        <taxon>Betaproteobacteria</taxon>
        <taxon>Burkholderiales</taxon>
        <taxon>Sphaerotilaceae</taxon>
        <taxon>Roseateles</taxon>
    </lineage>
</organism>
<dbReference type="InterPro" id="IPR011659">
    <property type="entry name" value="WD40"/>
</dbReference>
<gene>
    <name evidence="2" type="ORF">RD2015_3142</name>
</gene>
<dbReference type="Gene3D" id="1.20.58.520">
    <property type="entry name" value="Amidohydrolase"/>
    <property type="match status" value="1"/>
</dbReference>